<gene>
    <name evidence="1" type="ORF">MKW98_016053</name>
</gene>
<accession>A0AAD4T3C6</accession>
<dbReference type="AlphaFoldDB" id="A0AAD4T3C6"/>
<sequence>MDKRSSVSFFNIEKPKTAVSRWARTGTRAAKIDQRFPFHISTISIFNRERGVHVGLVSFFDPNSERYRNSQSLSSSSLDGMEKIHCPDVEYGRYLITSFVGCCNGLLCIHIDDMGIDFSLWNPSTGDCKRIPSPPDQFDFDFSLHSYLPVIGYGFGYDSNSDD</sequence>
<evidence type="ECO:0008006" key="3">
    <source>
        <dbReference type="Google" id="ProtNLM"/>
    </source>
</evidence>
<evidence type="ECO:0000313" key="2">
    <source>
        <dbReference type="Proteomes" id="UP001202328"/>
    </source>
</evidence>
<reference evidence="1" key="1">
    <citation type="submission" date="2022-04" db="EMBL/GenBank/DDBJ databases">
        <title>A functionally conserved STORR gene fusion in Papaver species that diverged 16.8 million years ago.</title>
        <authorList>
            <person name="Catania T."/>
        </authorList>
    </citation>
    <scope>NUCLEOTIDE SEQUENCE</scope>
    <source>
        <strain evidence="1">S-188037</strain>
    </source>
</reference>
<comment type="caution">
    <text evidence="1">The sequence shown here is derived from an EMBL/GenBank/DDBJ whole genome shotgun (WGS) entry which is preliminary data.</text>
</comment>
<keyword evidence="2" id="KW-1185">Reference proteome</keyword>
<dbReference type="EMBL" id="JAJJMB010005516">
    <property type="protein sequence ID" value="KAI3938548.1"/>
    <property type="molecule type" value="Genomic_DNA"/>
</dbReference>
<organism evidence="1 2">
    <name type="scientific">Papaver atlanticum</name>
    <dbReference type="NCBI Taxonomy" id="357466"/>
    <lineage>
        <taxon>Eukaryota</taxon>
        <taxon>Viridiplantae</taxon>
        <taxon>Streptophyta</taxon>
        <taxon>Embryophyta</taxon>
        <taxon>Tracheophyta</taxon>
        <taxon>Spermatophyta</taxon>
        <taxon>Magnoliopsida</taxon>
        <taxon>Ranunculales</taxon>
        <taxon>Papaveraceae</taxon>
        <taxon>Papaveroideae</taxon>
        <taxon>Papaver</taxon>
    </lineage>
</organism>
<evidence type="ECO:0000313" key="1">
    <source>
        <dbReference type="EMBL" id="KAI3938548.1"/>
    </source>
</evidence>
<proteinExistence type="predicted"/>
<name>A0AAD4T3C6_9MAGN</name>
<protein>
    <recommendedName>
        <fullName evidence="3">F-box protein</fullName>
    </recommendedName>
</protein>
<dbReference type="Proteomes" id="UP001202328">
    <property type="component" value="Unassembled WGS sequence"/>
</dbReference>